<dbReference type="EMBL" id="JBANMG010000005">
    <property type="protein sequence ID" value="KAK6952794.1"/>
    <property type="molecule type" value="Genomic_DNA"/>
</dbReference>
<proteinExistence type="predicted"/>
<feature type="compositionally biased region" description="Basic and acidic residues" evidence="1">
    <location>
        <begin position="304"/>
        <end position="315"/>
    </location>
</feature>
<evidence type="ECO:0000313" key="2">
    <source>
        <dbReference type="EMBL" id="KAK6952794.1"/>
    </source>
</evidence>
<protein>
    <submittedName>
        <fullName evidence="2">Uncharacterized protein</fullName>
    </submittedName>
</protein>
<organism evidence="2 3">
    <name type="scientific">Daldinia eschscholtzii</name>
    <dbReference type="NCBI Taxonomy" id="292717"/>
    <lineage>
        <taxon>Eukaryota</taxon>
        <taxon>Fungi</taxon>
        <taxon>Dikarya</taxon>
        <taxon>Ascomycota</taxon>
        <taxon>Pezizomycotina</taxon>
        <taxon>Sordariomycetes</taxon>
        <taxon>Xylariomycetidae</taxon>
        <taxon>Xylariales</taxon>
        <taxon>Hypoxylaceae</taxon>
        <taxon>Daldinia</taxon>
    </lineage>
</organism>
<comment type="caution">
    <text evidence="2">The sequence shown here is derived from an EMBL/GenBank/DDBJ whole genome shotgun (WGS) entry which is preliminary data.</text>
</comment>
<gene>
    <name evidence="2" type="ORF">Daesc_005088</name>
</gene>
<feature type="compositionally biased region" description="Low complexity" evidence="1">
    <location>
        <begin position="316"/>
        <end position="327"/>
    </location>
</feature>
<dbReference type="PANTHER" id="PTHR35006">
    <property type="entry name" value="GLYOXALASE FAMILY PROTEIN (AFU_ORTHOLOGUE AFUA_5G14830)"/>
    <property type="match status" value="1"/>
</dbReference>
<dbReference type="InterPro" id="IPR029068">
    <property type="entry name" value="Glyas_Bleomycin-R_OHBP_Dase"/>
</dbReference>
<dbReference type="Gene3D" id="3.10.180.10">
    <property type="entry name" value="2,3-Dihydroxybiphenyl 1,2-Dioxygenase, domain 1"/>
    <property type="match status" value="1"/>
</dbReference>
<evidence type="ECO:0000313" key="3">
    <source>
        <dbReference type="Proteomes" id="UP001369815"/>
    </source>
</evidence>
<accession>A0AAX6MJX6</accession>
<sequence length="462" mass="50759">MQPLQVRDLPSSASFYAAITQPLKLRYISANSNSIVFGDSTSGTPVLEVKRLAPGQHLRPSRVVLTAQSPSVISAFRTAALRAEPEIQIDTYDDGRVEVTDFDGNIIEVVCPAGYRSSFTRANSSASVSMSSREPRSMMKRSATTTGVEPPPRESSGAFGAGTGMGTVLGAAAVGVAVGSALTYALMSNGRQRATQRQEYESAMQRRASYPDPHPNVQPRYIEDKKYPPLSYGARYAQIEAPRSRVVEDLDDRASRHSSHYTTASRSRRLSEASTRRPPTVADVEYISNAGTKYEQKLLMDREYRSQVSEDDRRSYAPSKYSAAPSKHTATPSRYAGGGGESEYRGRSSSKARAAPRQMETETYVSSRSKRPAAAARPPSRSHSRISARDLELPESRTGVWDDDDDVESIAPDDSISCVGDEGYKRTHRHMPHGTPSMVGRFRRVVNEFDGKRRPLYGSEVN</sequence>
<feature type="region of interest" description="Disordered" evidence="1">
    <location>
        <begin position="122"/>
        <end position="160"/>
    </location>
</feature>
<dbReference type="AlphaFoldDB" id="A0AAX6MJX6"/>
<dbReference type="PANTHER" id="PTHR35006:SF3">
    <property type="entry name" value="GLYOXALASE FAMILY PROTEIN (AFU_ORTHOLOGUE AFUA_3G06020)"/>
    <property type="match status" value="1"/>
</dbReference>
<keyword evidence="3" id="KW-1185">Reference proteome</keyword>
<reference evidence="2 3" key="1">
    <citation type="journal article" date="2024" name="Front Chem Biol">
        <title>Unveiling the potential of Daldinia eschscholtzii MFLUCC 19-0629 through bioactivity and bioinformatics studies for enhanced sustainable agriculture production.</title>
        <authorList>
            <person name="Brooks S."/>
            <person name="Weaver J.A."/>
            <person name="Klomchit A."/>
            <person name="Alharthi S.A."/>
            <person name="Onlamun T."/>
            <person name="Nurani R."/>
            <person name="Vong T.K."/>
            <person name="Alberti F."/>
            <person name="Greco C."/>
        </authorList>
    </citation>
    <scope>NUCLEOTIDE SEQUENCE [LARGE SCALE GENOMIC DNA]</scope>
    <source>
        <strain evidence="2">MFLUCC 19-0629</strain>
    </source>
</reference>
<feature type="region of interest" description="Disordered" evidence="1">
    <location>
        <begin position="304"/>
        <end position="391"/>
    </location>
</feature>
<dbReference type="Proteomes" id="UP001369815">
    <property type="component" value="Unassembled WGS sequence"/>
</dbReference>
<feature type="region of interest" description="Disordered" evidence="1">
    <location>
        <begin position="195"/>
        <end position="222"/>
    </location>
</feature>
<name>A0AAX6MJX6_9PEZI</name>
<feature type="region of interest" description="Disordered" evidence="1">
    <location>
        <begin position="411"/>
        <end position="438"/>
    </location>
</feature>
<evidence type="ECO:0000256" key="1">
    <source>
        <dbReference type="SAM" id="MobiDB-lite"/>
    </source>
</evidence>
<feature type="region of interest" description="Disordered" evidence="1">
    <location>
        <begin position="248"/>
        <end position="287"/>
    </location>
</feature>